<evidence type="ECO:0000313" key="2">
    <source>
        <dbReference type="EMBL" id="QAA81095.1"/>
    </source>
</evidence>
<keyword evidence="3" id="KW-1185">Reference proteome</keyword>
<evidence type="ECO:0000256" key="1">
    <source>
        <dbReference type="SAM" id="Phobius"/>
    </source>
</evidence>
<feature type="transmembrane region" description="Helical" evidence="1">
    <location>
        <begin position="95"/>
        <end position="119"/>
    </location>
</feature>
<feature type="transmembrane region" description="Helical" evidence="1">
    <location>
        <begin position="43"/>
        <end position="61"/>
    </location>
</feature>
<keyword evidence="1" id="KW-0472">Membrane</keyword>
<dbReference type="Proteomes" id="UP000285517">
    <property type="component" value="Chromosome"/>
</dbReference>
<gene>
    <name evidence="2" type="ORF">EI546_04845</name>
</gene>
<dbReference type="KEGG" id="aev:EI546_04845"/>
<dbReference type="OrthoDB" id="1121914at2"/>
<protein>
    <submittedName>
        <fullName evidence="2">MFS transporter</fullName>
    </submittedName>
</protein>
<dbReference type="EMBL" id="CP034951">
    <property type="protein sequence ID" value="QAA81095.1"/>
    <property type="molecule type" value="Genomic_DNA"/>
</dbReference>
<accession>A0A410G1H6</accession>
<name>A0A410G1H6_9FLAO</name>
<evidence type="ECO:0000313" key="3">
    <source>
        <dbReference type="Proteomes" id="UP000285517"/>
    </source>
</evidence>
<dbReference type="AlphaFoldDB" id="A0A410G1H6"/>
<keyword evidence="1" id="KW-0812">Transmembrane</keyword>
<reference evidence="2 3" key="1">
    <citation type="submission" date="2019-01" db="EMBL/GenBank/DDBJ databases">
        <title>Complete genome sequencing of Aequorivita sp. H23M31.</title>
        <authorList>
            <person name="Bae J.-W."/>
        </authorList>
    </citation>
    <scope>NUCLEOTIDE SEQUENCE [LARGE SCALE GENOMIC DNA]</scope>
    <source>
        <strain evidence="2 3">H23M31</strain>
    </source>
</reference>
<feature type="transmembrane region" description="Helical" evidence="1">
    <location>
        <begin position="12"/>
        <end position="31"/>
    </location>
</feature>
<proteinExistence type="predicted"/>
<dbReference type="RefSeq" id="WP_128249486.1">
    <property type="nucleotide sequence ID" value="NZ_CP034951.1"/>
</dbReference>
<keyword evidence="1" id="KW-1133">Transmembrane helix</keyword>
<sequence length="136" mass="15526">MEEKFKTLKFIHGSICGGLFLIYILFGTISMEMFNFPSIGSSSSAWLFIPVAAFALGNILFQSQLKKIDKNDGLEENFRIYQTASIIRWSILEGAALLLLFIAPEFIVFGFCIIIYMAYLRPSENKMNTDLQKIKY</sequence>
<organism evidence="2 3">
    <name type="scientific">Aequorivita ciconiae</name>
    <dbReference type="NCBI Taxonomy" id="2494375"/>
    <lineage>
        <taxon>Bacteria</taxon>
        <taxon>Pseudomonadati</taxon>
        <taxon>Bacteroidota</taxon>
        <taxon>Flavobacteriia</taxon>
        <taxon>Flavobacteriales</taxon>
        <taxon>Flavobacteriaceae</taxon>
        <taxon>Aequorivita</taxon>
    </lineage>
</organism>